<proteinExistence type="inferred from homology"/>
<comment type="pathway">
    <text evidence="3 12">Amino-acid biosynthesis; L-isoleucine biosynthesis; 2-oxobutanoate from L-threonine: step 1/1.</text>
</comment>
<evidence type="ECO:0000256" key="2">
    <source>
        <dbReference type="ARBA" id="ARBA00001933"/>
    </source>
</evidence>
<comment type="subunit">
    <text evidence="12">Homotetramer.</text>
</comment>
<keyword evidence="8 12" id="KW-0663">Pyridoxal phosphate</keyword>
<organism evidence="14 15">
    <name type="scientific">Rhodanobacter terrae</name>
    <dbReference type="NCBI Taxonomy" id="418647"/>
    <lineage>
        <taxon>Bacteria</taxon>
        <taxon>Pseudomonadati</taxon>
        <taxon>Pseudomonadota</taxon>
        <taxon>Gammaproteobacteria</taxon>
        <taxon>Lysobacterales</taxon>
        <taxon>Rhodanobacteraceae</taxon>
        <taxon>Rhodanobacter</taxon>
    </lineage>
</organism>
<feature type="domain" description="ACT-like" evidence="13">
    <location>
        <begin position="444"/>
        <end position="515"/>
    </location>
</feature>
<comment type="similarity">
    <text evidence="4 12">Belongs to the serine/threonine dehydratase family.</text>
</comment>
<protein>
    <recommendedName>
        <fullName evidence="12">L-threonine dehydratase</fullName>
        <ecNumber evidence="12">4.3.1.19</ecNumber>
    </recommendedName>
    <alternativeName>
        <fullName evidence="12">Threonine deaminase</fullName>
    </alternativeName>
</protein>
<accession>A0ABW0T0X1</accession>
<dbReference type="CDD" id="cd04906">
    <property type="entry name" value="ACT_ThrD-I_1"/>
    <property type="match status" value="1"/>
</dbReference>
<evidence type="ECO:0000256" key="9">
    <source>
        <dbReference type="ARBA" id="ARBA00023239"/>
    </source>
</evidence>
<keyword evidence="9 12" id="KW-0456">Lyase</keyword>
<evidence type="ECO:0000256" key="8">
    <source>
        <dbReference type="ARBA" id="ARBA00022898"/>
    </source>
</evidence>
<name>A0ABW0T0X1_9GAMM</name>
<sequence length="525" mass="56416">MNAVAAPADDDAAAADDLLAQSRAARVYDVAHESALEAAPLLSARLGRPVLLKREDQQPVFSFKLRGAYNRMVQLDPAQRARGVIAASAGNHAQGVALAAAKLGIRATIVMPVTAPQVKVDAVRRFGGAMVEIVLAGDSYSDAQATAAQLQAEHGATFVHPFDDPAVIAGQGTVALEILRQHPGPLHAVFVPVGGGGLLAGVAACIKALRPEVKVIGVQALDADAMARSLEKGSRVALDEVGLFADGTAVKQVGALTFALCRQHVDAMLRVDTDAICAAIRDIYQDTRCVPEPSGALALAGLKQYVAAHARLDGQVADGALVAIVSGANMNFDRLRFVAERAEVGEQHEAVFAVTIPEERGSFRRFCAALGRHSITEFNYRIGDASSAHIFVGVQIASRDEREALAAAFRAQAFDVLDLTDDELAKLHLRHMIGGRSPLARHERLYRFEFPERPGALTHFLGQLHPDWNISLFHYRNHGADYGRILVGIQVPPDEYALLPPFLAALGYPHWDESDHPAYRLLLRE</sequence>
<comment type="catalytic activity">
    <reaction evidence="1 12">
        <text>L-threonine = 2-oxobutanoate + NH4(+)</text>
        <dbReference type="Rhea" id="RHEA:22108"/>
        <dbReference type="ChEBI" id="CHEBI:16763"/>
        <dbReference type="ChEBI" id="CHEBI:28938"/>
        <dbReference type="ChEBI" id="CHEBI:57926"/>
        <dbReference type="EC" id="4.3.1.19"/>
    </reaction>
</comment>
<evidence type="ECO:0000256" key="5">
    <source>
        <dbReference type="ARBA" id="ARBA00022605"/>
    </source>
</evidence>
<dbReference type="InterPro" id="IPR001721">
    <property type="entry name" value="TD_ACT-like"/>
</dbReference>
<dbReference type="InterPro" id="IPR050147">
    <property type="entry name" value="Ser/Thr_Dehydratase"/>
</dbReference>
<dbReference type="PROSITE" id="PS51672">
    <property type="entry name" value="ACT_LIKE"/>
    <property type="match status" value="2"/>
</dbReference>
<evidence type="ECO:0000256" key="11">
    <source>
        <dbReference type="ARBA" id="ARBA00025527"/>
    </source>
</evidence>
<reference evidence="15" key="1">
    <citation type="journal article" date="2019" name="Int. J. Syst. Evol. Microbiol.">
        <title>The Global Catalogue of Microorganisms (GCM) 10K type strain sequencing project: providing services to taxonomists for standard genome sequencing and annotation.</title>
        <authorList>
            <consortium name="The Broad Institute Genomics Platform"/>
            <consortium name="The Broad Institute Genome Sequencing Center for Infectious Disease"/>
            <person name="Wu L."/>
            <person name="Ma J."/>
        </authorList>
    </citation>
    <scope>NUCLEOTIDE SEQUENCE [LARGE SCALE GENOMIC DNA]</scope>
    <source>
        <strain evidence="15">CGMCC 1.13587</strain>
    </source>
</reference>
<keyword evidence="15" id="KW-1185">Reference proteome</keyword>
<gene>
    <name evidence="12 14" type="primary">ilvA</name>
    <name evidence="14" type="ORF">ACFPPB_16155</name>
</gene>
<dbReference type="EC" id="4.3.1.19" evidence="12"/>
<dbReference type="Pfam" id="PF00585">
    <property type="entry name" value="Thr_dehydrat_C"/>
    <property type="match status" value="2"/>
</dbReference>
<dbReference type="PANTHER" id="PTHR48078">
    <property type="entry name" value="THREONINE DEHYDRATASE, MITOCHONDRIAL-RELATED"/>
    <property type="match status" value="1"/>
</dbReference>
<evidence type="ECO:0000256" key="10">
    <source>
        <dbReference type="ARBA" id="ARBA00023304"/>
    </source>
</evidence>
<evidence type="ECO:0000256" key="7">
    <source>
        <dbReference type="ARBA" id="ARBA00022737"/>
    </source>
</evidence>
<keyword evidence="6 12" id="KW-0412">Isoleucine biosynthesis</keyword>
<dbReference type="Proteomes" id="UP001596111">
    <property type="component" value="Unassembled WGS sequence"/>
</dbReference>
<dbReference type="NCBIfam" id="NF009130">
    <property type="entry name" value="PRK12483.1"/>
    <property type="match status" value="1"/>
</dbReference>
<dbReference type="InterPro" id="IPR000634">
    <property type="entry name" value="Ser/Thr_deHydtase_PyrdxlP-BS"/>
</dbReference>
<evidence type="ECO:0000313" key="15">
    <source>
        <dbReference type="Proteomes" id="UP001596111"/>
    </source>
</evidence>
<dbReference type="InterPro" id="IPR045865">
    <property type="entry name" value="ACT-like_dom_sf"/>
</dbReference>
<evidence type="ECO:0000256" key="12">
    <source>
        <dbReference type="RuleBase" id="RU362012"/>
    </source>
</evidence>
<dbReference type="InterPro" id="IPR036052">
    <property type="entry name" value="TrpB-like_PALP_sf"/>
</dbReference>
<evidence type="ECO:0000256" key="3">
    <source>
        <dbReference type="ARBA" id="ARBA00004810"/>
    </source>
</evidence>
<dbReference type="EMBL" id="JBHSNG010000021">
    <property type="protein sequence ID" value="MFC5582653.1"/>
    <property type="molecule type" value="Genomic_DNA"/>
</dbReference>
<dbReference type="SUPFAM" id="SSF55021">
    <property type="entry name" value="ACT-like"/>
    <property type="match status" value="1"/>
</dbReference>
<dbReference type="InterPro" id="IPR038110">
    <property type="entry name" value="TD_ACT-like_sf"/>
</dbReference>
<keyword evidence="7" id="KW-0677">Repeat</keyword>
<comment type="caution">
    <text evidence="14">The sequence shown here is derived from an EMBL/GenBank/DDBJ whole genome shotgun (WGS) entry which is preliminary data.</text>
</comment>
<dbReference type="GO" id="GO:0004794">
    <property type="term" value="F:threonine deaminase activity"/>
    <property type="evidence" value="ECO:0007669"/>
    <property type="project" value="UniProtKB-EC"/>
</dbReference>
<dbReference type="InterPro" id="IPR001926">
    <property type="entry name" value="TrpB-like_PALP"/>
</dbReference>
<dbReference type="InterPro" id="IPR005787">
    <property type="entry name" value="Thr_deHydtase_biosynth"/>
</dbReference>
<dbReference type="CDD" id="cd01562">
    <property type="entry name" value="Thr-dehyd"/>
    <property type="match status" value="1"/>
</dbReference>
<feature type="domain" description="ACT-like" evidence="13">
    <location>
        <begin position="350"/>
        <end position="421"/>
    </location>
</feature>
<dbReference type="Pfam" id="PF00291">
    <property type="entry name" value="PALP"/>
    <property type="match status" value="1"/>
</dbReference>
<evidence type="ECO:0000313" key="14">
    <source>
        <dbReference type="EMBL" id="MFC5582653.1"/>
    </source>
</evidence>
<keyword evidence="10 12" id="KW-0100">Branched-chain amino acid biosynthesis</keyword>
<dbReference type="PANTHER" id="PTHR48078:SF11">
    <property type="entry name" value="THREONINE DEHYDRATASE, MITOCHONDRIAL"/>
    <property type="match status" value="1"/>
</dbReference>
<comment type="function">
    <text evidence="11 12">Catalyzes the anaerobic formation of alpha-ketobutyrate and ammonia from threonine in a two-step reaction. The first step involved a dehydration of threonine and a production of enamine intermediates (aminocrotonate), which tautomerizes to its imine form (iminobutyrate). Both intermediates are unstable and short-lived. The second step is the nonenzymatic hydrolysis of the enamine/imine intermediates to form 2-ketobutyrate and free ammonia. In the low water environment of the cell, the second step is accelerated by RidA.</text>
</comment>
<evidence type="ECO:0000256" key="1">
    <source>
        <dbReference type="ARBA" id="ARBA00001274"/>
    </source>
</evidence>
<dbReference type="CDD" id="cd04907">
    <property type="entry name" value="ACT_ThrD-I_2"/>
    <property type="match status" value="1"/>
</dbReference>
<dbReference type="NCBIfam" id="NF006674">
    <property type="entry name" value="PRK09224.1"/>
    <property type="match status" value="1"/>
</dbReference>
<dbReference type="PROSITE" id="PS00165">
    <property type="entry name" value="DEHYDRATASE_SER_THR"/>
    <property type="match status" value="1"/>
</dbReference>
<evidence type="ECO:0000259" key="13">
    <source>
        <dbReference type="PROSITE" id="PS51672"/>
    </source>
</evidence>
<dbReference type="Gene3D" id="3.40.1020.10">
    <property type="entry name" value="Biosynthetic Threonine Deaminase, Domain 3"/>
    <property type="match status" value="1"/>
</dbReference>
<evidence type="ECO:0000256" key="6">
    <source>
        <dbReference type="ARBA" id="ARBA00022624"/>
    </source>
</evidence>
<keyword evidence="5 12" id="KW-0028">Amino-acid biosynthesis</keyword>
<dbReference type="Gene3D" id="3.40.50.1100">
    <property type="match status" value="2"/>
</dbReference>
<comment type="cofactor">
    <cofactor evidence="2 12">
        <name>pyridoxal 5'-phosphate</name>
        <dbReference type="ChEBI" id="CHEBI:597326"/>
    </cofactor>
</comment>
<dbReference type="RefSeq" id="WP_377328938.1">
    <property type="nucleotide sequence ID" value="NZ_JBHSNG010000021.1"/>
</dbReference>
<dbReference type="SUPFAM" id="SSF53686">
    <property type="entry name" value="Tryptophan synthase beta subunit-like PLP-dependent enzymes"/>
    <property type="match status" value="1"/>
</dbReference>
<evidence type="ECO:0000256" key="4">
    <source>
        <dbReference type="ARBA" id="ARBA00010869"/>
    </source>
</evidence>
<dbReference type="NCBIfam" id="TIGR01124">
    <property type="entry name" value="ilvA_2Cterm"/>
    <property type="match status" value="1"/>
</dbReference>